<proteinExistence type="predicted"/>
<comment type="caution">
    <text evidence="2">The sequence shown here is derived from an EMBL/GenBank/DDBJ whole genome shotgun (WGS) entry which is preliminary data.</text>
</comment>
<name>A0A928Z8X6_9CYAN</name>
<organism evidence="2 3">
    <name type="scientific">Zarconia navalis LEGE 11467</name>
    <dbReference type="NCBI Taxonomy" id="1828826"/>
    <lineage>
        <taxon>Bacteria</taxon>
        <taxon>Bacillati</taxon>
        <taxon>Cyanobacteriota</taxon>
        <taxon>Cyanophyceae</taxon>
        <taxon>Oscillatoriophycideae</taxon>
        <taxon>Oscillatoriales</taxon>
        <taxon>Oscillatoriales incertae sedis</taxon>
        <taxon>Zarconia</taxon>
        <taxon>Zarconia navalis</taxon>
    </lineage>
</organism>
<keyword evidence="2" id="KW-0547">Nucleotide-binding</keyword>
<protein>
    <submittedName>
        <fullName evidence="2">SNF2 helicase-associated domain-containing protein</fullName>
    </submittedName>
</protein>
<dbReference type="RefSeq" id="WP_264321365.1">
    <property type="nucleotide sequence ID" value="NZ_JADEXN010000156.1"/>
</dbReference>
<dbReference type="AlphaFoldDB" id="A0A928Z8X6"/>
<sequence>MKVLHGTWIPEHGDDFIQSGGFYLWVETSEVKKRRKKSDRHPRHLEDEQLHDFIRNDLGISTGISRGDRYAHQVIERNFLLPSTEESPLPSLELVRYFETDEPDSIQLQSWKIDCVAIEKIIKVVSDLHFLAFYNIQDIQFGSDLLFWYHYVQFFREILLKDQYIPALTYRELKPKKRSKKIPSEIYPGWEIVSSQYESRLKQFVEWMPIACTTGFEKLDRSSQLWNKETLLRHFSECLLHDALMQTALPAVFTRKIENSLIADCLYLNTTKLPPFQSRSISLETYQQWQGWQHQVVGDRANSNFDLGFKLIEASNLDLEAWKLEFLAVAKDDPSLKLSLDDYWYLETKNKTQIRKQFGKEFEKSILLELGYAARMYPKIWSGLETDKPIGLQLTLSEAFEFLKESAWVLEDSGYKVIIPAWWTPEGRRRAKIRLKASEKNSPSTSTSSQSKGYFSLDRIVQYEYELSLG</sequence>
<reference evidence="2" key="1">
    <citation type="submission" date="2020-10" db="EMBL/GenBank/DDBJ databases">
        <authorList>
            <person name="Castelo-Branco R."/>
            <person name="Eusebio N."/>
            <person name="Adriana R."/>
            <person name="Vieira A."/>
            <person name="Brugerolle De Fraissinette N."/>
            <person name="Rezende De Castro R."/>
            <person name="Schneider M.P."/>
            <person name="Vasconcelos V."/>
            <person name="Leao P.N."/>
        </authorList>
    </citation>
    <scope>NUCLEOTIDE SEQUENCE</scope>
    <source>
        <strain evidence="2">LEGE 11467</strain>
    </source>
</reference>
<keyword evidence="2" id="KW-0378">Hydrolase</keyword>
<keyword evidence="3" id="KW-1185">Reference proteome</keyword>
<gene>
    <name evidence="2" type="ORF">IQ235_10145</name>
</gene>
<feature type="domain" description="DUF3670" evidence="1">
    <location>
        <begin position="388"/>
        <end position="470"/>
    </location>
</feature>
<dbReference type="InterPro" id="IPR022138">
    <property type="entry name" value="DUF3670"/>
</dbReference>
<dbReference type="Pfam" id="PF12419">
    <property type="entry name" value="DUF3670"/>
    <property type="match status" value="1"/>
</dbReference>
<dbReference type="Proteomes" id="UP000621799">
    <property type="component" value="Unassembled WGS sequence"/>
</dbReference>
<feature type="non-terminal residue" evidence="2">
    <location>
        <position position="470"/>
    </location>
</feature>
<evidence type="ECO:0000313" key="2">
    <source>
        <dbReference type="EMBL" id="MBE9041138.1"/>
    </source>
</evidence>
<accession>A0A928Z8X6</accession>
<evidence type="ECO:0000259" key="1">
    <source>
        <dbReference type="Pfam" id="PF12419"/>
    </source>
</evidence>
<evidence type="ECO:0000313" key="3">
    <source>
        <dbReference type="Proteomes" id="UP000621799"/>
    </source>
</evidence>
<keyword evidence="2" id="KW-0347">Helicase</keyword>
<dbReference type="EMBL" id="JADEXN010000156">
    <property type="protein sequence ID" value="MBE9041138.1"/>
    <property type="molecule type" value="Genomic_DNA"/>
</dbReference>
<keyword evidence="2" id="KW-0067">ATP-binding</keyword>
<dbReference type="GO" id="GO:0004386">
    <property type="term" value="F:helicase activity"/>
    <property type="evidence" value="ECO:0007669"/>
    <property type="project" value="UniProtKB-KW"/>
</dbReference>